<organism evidence="1 2">
    <name type="scientific">Protopolystoma xenopodis</name>
    <dbReference type="NCBI Taxonomy" id="117903"/>
    <lineage>
        <taxon>Eukaryota</taxon>
        <taxon>Metazoa</taxon>
        <taxon>Spiralia</taxon>
        <taxon>Lophotrochozoa</taxon>
        <taxon>Platyhelminthes</taxon>
        <taxon>Monogenea</taxon>
        <taxon>Polyopisthocotylea</taxon>
        <taxon>Polystomatidea</taxon>
        <taxon>Polystomatidae</taxon>
        <taxon>Protopolystoma</taxon>
    </lineage>
</organism>
<accession>A0A3S5BKY2</accession>
<dbReference type="Proteomes" id="UP000784294">
    <property type="component" value="Unassembled WGS sequence"/>
</dbReference>
<protein>
    <submittedName>
        <fullName evidence="1">Uncharacterized protein</fullName>
    </submittedName>
</protein>
<dbReference type="GO" id="GO:0006303">
    <property type="term" value="P:double-strand break repair via nonhomologous end joining"/>
    <property type="evidence" value="ECO:0007669"/>
    <property type="project" value="TreeGrafter"/>
</dbReference>
<dbReference type="Gene3D" id="2.40.50.140">
    <property type="entry name" value="Nucleic acid-binding proteins"/>
    <property type="match status" value="1"/>
</dbReference>
<dbReference type="AlphaFoldDB" id="A0A3S5BKY2"/>
<dbReference type="SUPFAM" id="SSF50249">
    <property type="entry name" value="Nucleic acid-binding proteins"/>
    <property type="match status" value="1"/>
</dbReference>
<dbReference type="GO" id="GO:0032807">
    <property type="term" value="C:DNA ligase IV complex"/>
    <property type="evidence" value="ECO:0007669"/>
    <property type="project" value="TreeGrafter"/>
</dbReference>
<gene>
    <name evidence="1" type="ORF">PXEA_LOCUS21661</name>
</gene>
<name>A0A3S5BKY2_9PLAT</name>
<reference evidence="1" key="1">
    <citation type="submission" date="2018-11" db="EMBL/GenBank/DDBJ databases">
        <authorList>
            <consortium name="Pathogen Informatics"/>
        </authorList>
    </citation>
    <scope>NUCLEOTIDE SEQUENCE</scope>
</reference>
<evidence type="ECO:0000313" key="1">
    <source>
        <dbReference type="EMBL" id="VEL28221.1"/>
    </source>
</evidence>
<sequence length="66" mass="7619">MISSSSYAAGLTLRFPRVSSIRTDKAWQDCLTLQELLNLNKHTKRRVGVVLRDHEFILPSDLLMEF</sequence>
<dbReference type="PANTHER" id="PTHR45997">
    <property type="entry name" value="DNA LIGASE 4"/>
    <property type="match status" value="1"/>
</dbReference>
<dbReference type="GO" id="GO:0006297">
    <property type="term" value="P:nucleotide-excision repair, DNA gap filling"/>
    <property type="evidence" value="ECO:0007669"/>
    <property type="project" value="TreeGrafter"/>
</dbReference>
<dbReference type="OrthoDB" id="206088at2759"/>
<keyword evidence="2" id="KW-1185">Reference proteome</keyword>
<dbReference type="InterPro" id="IPR012340">
    <property type="entry name" value="NA-bd_OB-fold"/>
</dbReference>
<dbReference type="PANTHER" id="PTHR45997:SF1">
    <property type="entry name" value="DNA LIGASE 4"/>
    <property type="match status" value="1"/>
</dbReference>
<dbReference type="GO" id="GO:0003677">
    <property type="term" value="F:DNA binding"/>
    <property type="evidence" value="ECO:0007669"/>
    <property type="project" value="InterPro"/>
</dbReference>
<dbReference type="GO" id="GO:0005958">
    <property type="term" value="C:DNA-dependent protein kinase-DNA ligase 4 complex"/>
    <property type="evidence" value="ECO:0007669"/>
    <property type="project" value="TreeGrafter"/>
</dbReference>
<dbReference type="EMBL" id="CAAALY010093273">
    <property type="protein sequence ID" value="VEL28221.1"/>
    <property type="molecule type" value="Genomic_DNA"/>
</dbReference>
<dbReference type="GO" id="GO:0005524">
    <property type="term" value="F:ATP binding"/>
    <property type="evidence" value="ECO:0007669"/>
    <property type="project" value="InterPro"/>
</dbReference>
<evidence type="ECO:0000313" key="2">
    <source>
        <dbReference type="Proteomes" id="UP000784294"/>
    </source>
</evidence>
<proteinExistence type="predicted"/>
<dbReference type="InterPro" id="IPR029710">
    <property type="entry name" value="LIG4"/>
</dbReference>
<dbReference type="GO" id="GO:0003910">
    <property type="term" value="F:DNA ligase (ATP) activity"/>
    <property type="evidence" value="ECO:0007669"/>
    <property type="project" value="InterPro"/>
</dbReference>
<comment type="caution">
    <text evidence="1">The sequence shown here is derived from an EMBL/GenBank/DDBJ whole genome shotgun (WGS) entry which is preliminary data.</text>
</comment>